<name>A0A9D7XRT1_9BACT</name>
<dbReference type="InterPro" id="IPR024706">
    <property type="entry name" value="Peroxiredoxin_AhpC-typ"/>
</dbReference>
<sequence length="158" mass="17873">MSLRIGDKAPDFSLYSSDKQLVHLHDFMGKNVVLLFFPLAFTSTCTKELCSTRDEMTIYNDLDTEVLGISIDSPQTLNRYKAEYNLNFKLLSDFNKEAIRAYDVIYEEFSLGMKGVGKRAVFVIDAEGVIRYIEVLESAGNLPDLKAVQDAVRQLQMA</sequence>
<accession>A0A9D7XRT1</accession>
<dbReference type="AlphaFoldDB" id="A0A9D7XRT1"/>
<keyword evidence="1" id="KW-0560">Oxidoreductase</keyword>
<dbReference type="Pfam" id="PF00578">
    <property type="entry name" value="AhpC-TSA"/>
    <property type="match status" value="1"/>
</dbReference>
<dbReference type="GO" id="GO:0016209">
    <property type="term" value="F:antioxidant activity"/>
    <property type="evidence" value="ECO:0007669"/>
    <property type="project" value="InterPro"/>
</dbReference>
<gene>
    <name evidence="5" type="ORF">IPP15_04495</name>
</gene>
<dbReference type="EMBL" id="JADKGY010000001">
    <property type="protein sequence ID" value="MBK9981673.1"/>
    <property type="molecule type" value="Genomic_DNA"/>
</dbReference>
<feature type="active site" description="Cysteine sulfenic acid (-SOH) intermediate; for peroxidase activity" evidence="3">
    <location>
        <position position="45"/>
    </location>
</feature>
<evidence type="ECO:0000313" key="6">
    <source>
        <dbReference type="Proteomes" id="UP000808337"/>
    </source>
</evidence>
<dbReference type="Proteomes" id="UP000808337">
    <property type="component" value="Unassembled WGS sequence"/>
</dbReference>
<dbReference type="PANTHER" id="PTHR43110:SF1">
    <property type="entry name" value="THIOL PEROXIDASE"/>
    <property type="match status" value="1"/>
</dbReference>
<keyword evidence="2" id="KW-0676">Redox-active center</keyword>
<dbReference type="PANTHER" id="PTHR43110">
    <property type="entry name" value="THIOL PEROXIDASE"/>
    <property type="match status" value="1"/>
</dbReference>
<reference evidence="5 6" key="1">
    <citation type="submission" date="2020-10" db="EMBL/GenBank/DDBJ databases">
        <title>Connecting structure to function with the recovery of over 1000 high-quality activated sludge metagenome-assembled genomes encoding full-length rRNA genes using long-read sequencing.</title>
        <authorList>
            <person name="Singleton C.M."/>
            <person name="Petriglieri F."/>
            <person name="Kristensen J.M."/>
            <person name="Kirkegaard R.H."/>
            <person name="Michaelsen T.Y."/>
            <person name="Andersen M.H."/>
            <person name="Karst S.M."/>
            <person name="Dueholm M.S."/>
            <person name="Nielsen P.H."/>
            <person name="Albertsen M."/>
        </authorList>
    </citation>
    <scope>NUCLEOTIDE SEQUENCE [LARGE SCALE GENOMIC DNA]</scope>
    <source>
        <strain evidence="5">Ribe_18-Q3-R11-54_MAXAC.273</strain>
    </source>
</reference>
<evidence type="ECO:0000259" key="4">
    <source>
        <dbReference type="PROSITE" id="PS51352"/>
    </source>
</evidence>
<dbReference type="Gene3D" id="3.40.30.10">
    <property type="entry name" value="Glutaredoxin"/>
    <property type="match status" value="1"/>
</dbReference>
<dbReference type="PROSITE" id="PS51352">
    <property type="entry name" value="THIOREDOXIN_2"/>
    <property type="match status" value="1"/>
</dbReference>
<dbReference type="InterPro" id="IPR000866">
    <property type="entry name" value="AhpC/TSA"/>
</dbReference>
<dbReference type="InterPro" id="IPR013766">
    <property type="entry name" value="Thioredoxin_domain"/>
</dbReference>
<proteinExistence type="predicted"/>
<evidence type="ECO:0000313" key="5">
    <source>
        <dbReference type="EMBL" id="MBK9981673.1"/>
    </source>
</evidence>
<dbReference type="InterPro" id="IPR050455">
    <property type="entry name" value="Tpx_Peroxidase_subfamily"/>
</dbReference>
<evidence type="ECO:0000256" key="2">
    <source>
        <dbReference type="ARBA" id="ARBA00023284"/>
    </source>
</evidence>
<feature type="domain" description="Thioredoxin" evidence="4">
    <location>
        <begin position="3"/>
        <end position="157"/>
    </location>
</feature>
<evidence type="ECO:0000256" key="1">
    <source>
        <dbReference type="ARBA" id="ARBA00023002"/>
    </source>
</evidence>
<dbReference type="PIRSF" id="PIRSF000239">
    <property type="entry name" value="AHPC"/>
    <property type="match status" value="1"/>
</dbReference>
<dbReference type="SUPFAM" id="SSF52833">
    <property type="entry name" value="Thioredoxin-like"/>
    <property type="match status" value="1"/>
</dbReference>
<comment type="caution">
    <text evidence="5">The sequence shown here is derived from an EMBL/GenBank/DDBJ whole genome shotgun (WGS) entry which is preliminary data.</text>
</comment>
<organism evidence="5 6">
    <name type="scientific">Candidatus Opimibacter skivensis</name>
    <dbReference type="NCBI Taxonomy" id="2982028"/>
    <lineage>
        <taxon>Bacteria</taxon>
        <taxon>Pseudomonadati</taxon>
        <taxon>Bacteroidota</taxon>
        <taxon>Saprospiria</taxon>
        <taxon>Saprospirales</taxon>
        <taxon>Saprospiraceae</taxon>
        <taxon>Candidatus Opimibacter</taxon>
    </lineage>
</organism>
<dbReference type="InterPro" id="IPR036249">
    <property type="entry name" value="Thioredoxin-like_sf"/>
</dbReference>
<evidence type="ECO:0000256" key="3">
    <source>
        <dbReference type="PIRSR" id="PIRSR000239-1"/>
    </source>
</evidence>
<dbReference type="GO" id="GO:0016491">
    <property type="term" value="F:oxidoreductase activity"/>
    <property type="evidence" value="ECO:0007669"/>
    <property type="project" value="UniProtKB-KW"/>
</dbReference>
<protein>
    <submittedName>
        <fullName evidence="5">Redoxin domain-containing protein</fullName>
    </submittedName>
</protein>